<dbReference type="Proteomes" id="UP001501803">
    <property type="component" value="Unassembled WGS sequence"/>
</dbReference>
<dbReference type="Gene3D" id="3.30.70.100">
    <property type="match status" value="1"/>
</dbReference>
<dbReference type="InterPro" id="IPR011008">
    <property type="entry name" value="Dimeric_a/b-barrel"/>
</dbReference>
<feature type="domain" description="ABM" evidence="1">
    <location>
        <begin position="2"/>
        <end position="91"/>
    </location>
</feature>
<organism evidence="2 3">
    <name type="scientific">Leifsonia kafniensis</name>
    <dbReference type="NCBI Taxonomy" id="475957"/>
    <lineage>
        <taxon>Bacteria</taxon>
        <taxon>Bacillati</taxon>
        <taxon>Actinomycetota</taxon>
        <taxon>Actinomycetes</taxon>
        <taxon>Micrococcales</taxon>
        <taxon>Microbacteriaceae</taxon>
        <taxon>Leifsonia</taxon>
    </lineage>
</organism>
<sequence>MQGMIVRFQVLPDCEARFETGMQAIASITAEDPDYHYYSVARIEGETGGYLVSERFADDAALVRHMNDPRIGAVMAEIEPCLAGAPAITRMEFLN</sequence>
<dbReference type="SUPFAM" id="SSF54909">
    <property type="entry name" value="Dimeric alpha+beta barrel"/>
    <property type="match status" value="1"/>
</dbReference>
<evidence type="ECO:0000259" key="1">
    <source>
        <dbReference type="PROSITE" id="PS51725"/>
    </source>
</evidence>
<proteinExistence type="predicted"/>
<dbReference type="EMBL" id="BAABCN010000008">
    <property type="protein sequence ID" value="GAA3884263.1"/>
    <property type="molecule type" value="Genomic_DNA"/>
</dbReference>
<accession>A0ABP7KRX2</accession>
<protein>
    <recommendedName>
        <fullName evidence="1">ABM domain-containing protein</fullName>
    </recommendedName>
</protein>
<comment type="caution">
    <text evidence="2">The sequence shown here is derived from an EMBL/GenBank/DDBJ whole genome shotgun (WGS) entry which is preliminary data.</text>
</comment>
<gene>
    <name evidence="2" type="ORF">GCM10022381_28060</name>
</gene>
<dbReference type="Pfam" id="PF03992">
    <property type="entry name" value="ABM"/>
    <property type="match status" value="1"/>
</dbReference>
<evidence type="ECO:0000313" key="3">
    <source>
        <dbReference type="Proteomes" id="UP001501803"/>
    </source>
</evidence>
<keyword evidence="3" id="KW-1185">Reference proteome</keyword>
<dbReference type="PROSITE" id="PS51725">
    <property type="entry name" value="ABM"/>
    <property type="match status" value="1"/>
</dbReference>
<dbReference type="InterPro" id="IPR007138">
    <property type="entry name" value="ABM_dom"/>
</dbReference>
<reference evidence="3" key="1">
    <citation type="journal article" date="2019" name="Int. J. Syst. Evol. Microbiol.">
        <title>The Global Catalogue of Microorganisms (GCM) 10K type strain sequencing project: providing services to taxonomists for standard genome sequencing and annotation.</title>
        <authorList>
            <consortium name="The Broad Institute Genomics Platform"/>
            <consortium name="The Broad Institute Genome Sequencing Center for Infectious Disease"/>
            <person name="Wu L."/>
            <person name="Ma J."/>
        </authorList>
    </citation>
    <scope>NUCLEOTIDE SEQUENCE [LARGE SCALE GENOMIC DNA]</scope>
    <source>
        <strain evidence="3">JCM 17021</strain>
    </source>
</reference>
<name>A0ABP7KRX2_9MICO</name>
<evidence type="ECO:0000313" key="2">
    <source>
        <dbReference type="EMBL" id="GAA3884263.1"/>
    </source>
</evidence>